<feature type="region of interest" description="Disordered" evidence="1">
    <location>
        <begin position="1"/>
        <end position="59"/>
    </location>
</feature>
<dbReference type="EMBL" id="HQ891317">
    <property type="protein sequence ID" value="AEA41918.1"/>
    <property type="molecule type" value="Genomic_DNA"/>
</dbReference>
<organism evidence="2">
    <name type="scientific">Delftia acidovorans</name>
    <name type="common">Pseudomonas acidovorans</name>
    <name type="synonym">Comamonas acidovorans</name>
    <dbReference type="NCBI Taxonomy" id="80866"/>
    <lineage>
        <taxon>Bacteria</taxon>
        <taxon>Pseudomonadati</taxon>
        <taxon>Pseudomonadota</taxon>
        <taxon>Betaproteobacteria</taxon>
        <taxon>Burkholderiales</taxon>
        <taxon>Comamonadaceae</taxon>
        <taxon>Delftia</taxon>
    </lineage>
</organism>
<sequence>MDLLTAGGEQAARLEGKDPSHERIGCDARYRGGEVGDQRGGKNSSQGQRNEGPPERIDC</sequence>
<reference evidence="2" key="1">
    <citation type="submission" date="2011-01" db="EMBL/GenBank/DDBJ databases">
        <title>Family of IncP-1 plasmids involved in chloroaniline degradation.</title>
        <authorList>
            <person name="Krol J.E."/>
            <person name="Rogers L.M."/>
            <person name="Sen D."/>
            <person name="Top E.M."/>
        </authorList>
    </citation>
    <scope>NUCLEOTIDE SEQUENCE</scope>
    <source>
        <strain evidence="2">CA28</strain>
        <plasmid evidence="2">pC1-1</plasmid>
    </source>
</reference>
<geneLocation type="plasmid" evidence="2">
    <name>pC1-1</name>
</geneLocation>
<protein>
    <submittedName>
        <fullName evidence="2">Uncharacterized protein</fullName>
    </submittedName>
</protein>
<feature type="compositionally biased region" description="Basic and acidic residues" evidence="1">
    <location>
        <begin position="12"/>
        <end position="40"/>
    </location>
</feature>
<name>H9LC80_DELAC</name>
<accession>H9LC80</accession>
<evidence type="ECO:0000256" key="1">
    <source>
        <dbReference type="SAM" id="MobiDB-lite"/>
    </source>
</evidence>
<dbReference type="AlphaFoldDB" id="H9LC80"/>
<evidence type="ECO:0000313" key="2">
    <source>
        <dbReference type="EMBL" id="AEA41918.1"/>
    </source>
</evidence>
<keyword evidence="2" id="KW-0614">Plasmid</keyword>
<proteinExistence type="predicted"/>